<dbReference type="SUPFAM" id="SSF51126">
    <property type="entry name" value="Pectin lyase-like"/>
    <property type="match status" value="1"/>
</dbReference>
<feature type="compositionally biased region" description="Gly residues" evidence="4">
    <location>
        <begin position="33"/>
        <end position="72"/>
    </location>
</feature>
<evidence type="ECO:0008006" key="8">
    <source>
        <dbReference type="Google" id="ProtNLM"/>
    </source>
</evidence>
<evidence type="ECO:0000256" key="5">
    <source>
        <dbReference type="SAM" id="SignalP"/>
    </source>
</evidence>
<dbReference type="PANTHER" id="PTHR40088:SF2">
    <property type="entry name" value="SECRETED SUGAR HYDROLASE"/>
    <property type="match status" value="1"/>
</dbReference>
<gene>
    <name evidence="6" type="ORF">SOO65_02740</name>
</gene>
<dbReference type="GO" id="GO:0016837">
    <property type="term" value="F:carbon-oxygen lyase activity, acting on polysaccharides"/>
    <property type="evidence" value="ECO:0007669"/>
    <property type="project" value="TreeGrafter"/>
</dbReference>
<dbReference type="EMBL" id="CP139487">
    <property type="protein sequence ID" value="WPU65653.1"/>
    <property type="molecule type" value="Genomic_DNA"/>
</dbReference>
<proteinExistence type="predicted"/>
<reference evidence="6 7" key="1">
    <citation type="submission" date="2023-11" db="EMBL/GenBank/DDBJ databases">
        <title>Peredibacter starrii A3.12.</title>
        <authorList>
            <person name="Mitchell R.J."/>
        </authorList>
    </citation>
    <scope>NUCLEOTIDE SEQUENCE [LARGE SCALE GENOMIC DNA]</scope>
    <source>
        <strain evidence="6 7">A3.12</strain>
    </source>
</reference>
<dbReference type="AlphaFoldDB" id="A0AAX4HQM1"/>
<evidence type="ECO:0000256" key="2">
    <source>
        <dbReference type="ARBA" id="ARBA00022525"/>
    </source>
</evidence>
<accession>A0AAX4HQM1</accession>
<feature type="region of interest" description="Disordered" evidence="4">
    <location>
        <begin position="21"/>
        <end position="80"/>
    </location>
</feature>
<dbReference type="Gene3D" id="2.160.20.10">
    <property type="entry name" value="Single-stranded right-handed beta-helix, Pectin lyase-like"/>
    <property type="match status" value="1"/>
</dbReference>
<keyword evidence="3 5" id="KW-0732">Signal</keyword>
<dbReference type="InterPro" id="IPR052052">
    <property type="entry name" value="Polysaccharide_Lyase_9"/>
</dbReference>
<comment type="subcellular location">
    <subcellularLocation>
        <location evidence="1">Secreted</location>
    </subcellularLocation>
</comment>
<organism evidence="6 7">
    <name type="scientific">Peredibacter starrii</name>
    <dbReference type="NCBI Taxonomy" id="28202"/>
    <lineage>
        <taxon>Bacteria</taxon>
        <taxon>Pseudomonadati</taxon>
        <taxon>Bdellovibrionota</taxon>
        <taxon>Bacteriovoracia</taxon>
        <taxon>Bacteriovoracales</taxon>
        <taxon>Bacteriovoracaceae</taxon>
        <taxon>Peredibacter</taxon>
    </lineage>
</organism>
<feature type="chain" id="PRO_5043612653" description="Right handed beta helix domain-containing protein" evidence="5">
    <location>
        <begin position="19"/>
        <end position="1232"/>
    </location>
</feature>
<dbReference type="Gene3D" id="2.160.20.110">
    <property type="match status" value="2"/>
</dbReference>
<evidence type="ECO:0000256" key="1">
    <source>
        <dbReference type="ARBA" id="ARBA00004613"/>
    </source>
</evidence>
<dbReference type="KEGG" id="psti:SOO65_02740"/>
<dbReference type="SMART" id="SM00710">
    <property type="entry name" value="PbH1"/>
    <property type="match status" value="9"/>
</dbReference>
<evidence type="ECO:0000256" key="4">
    <source>
        <dbReference type="SAM" id="MobiDB-lite"/>
    </source>
</evidence>
<name>A0AAX4HQM1_9BACT</name>
<evidence type="ECO:0000313" key="7">
    <source>
        <dbReference type="Proteomes" id="UP001324634"/>
    </source>
</evidence>
<dbReference type="RefSeq" id="WP_321396548.1">
    <property type="nucleotide sequence ID" value="NZ_CP139487.1"/>
</dbReference>
<dbReference type="InterPro" id="IPR011050">
    <property type="entry name" value="Pectin_lyase_fold/virulence"/>
</dbReference>
<protein>
    <recommendedName>
        <fullName evidence="8">Right handed beta helix domain-containing protein</fullName>
    </recommendedName>
</protein>
<keyword evidence="2" id="KW-0964">Secreted</keyword>
<feature type="signal peptide" evidence="5">
    <location>
        <begin position="1"/>
        <end position="18"/>
    </location>
</feature>
<evidence type="ECO:0000313" key="6">
    <source>
        <dbReference type="EMBL" id="WPU65653.1"/>
    </source>
</evidence>
<dbReference type="GO" id="GO:0005576">
    <property type="term" value="C:extracellular region"/>
    <property type="evidence" value="ECO:0007669"/>
    <property type="project" value="UniProtKB-SubCell"/>
</dbReference>
<sequence>MFLLLFIFAFLSACNSEIKVTSNTDDPQVDGSTAGGTTTGGTTTGGTTTGGTTTGGSTTGGTTGSTTGGTTGGTPTPPAEVTLTRVLPIANRADDPNITINATAESTASVELFSDDDCSTSVGTAVSVGGTATFNLTLSALGNYEYYAIQTIGGNSSTCSTTPATYTYAPPRVPSLALLFPSSPGGNSNPNIQAQGLQTGAQVDLYEDSSCTTSLLQVSESGGIANFTPTVAPGSHVFYATQTVSGIKSACSSATVSYEYRSGCVAADLTGTPFARGMGTENDPYIICNGTQFNNIGSSASYKDKNFKLESSIDMSAFNETNYNVIGGTGACTAGNYFTGTIAGGFNTVSGLSYNNPVASAGVFGCFNGTLKDISFTGLTINGGANTGLIGVAGYDDNMTTVASIYNVHVTWSTISGTSAVGGIVGSAVNAVITGNSTNNLTITSAGINIGGIVGISDKYTSITSNTSSGSVTSTSTVASTNVGGIVGHTTNSFINSNVSKGTISGGNRTGGIAGNVTNCLEFNSNRSEISFSSNTKNFQGGIAGDGQNCTFKTNTNIGTVYGKSQVGGAFGQIVSASLIGNSSSGDVTAVGASYQVGGLVGYSDSSIINKSHVSGTLNIKDDSGGVVGFLDASTLSNCYFSGSVTSTVSSTGAIVGGVVNGTIQNCYSRGTVTGSTSGFLGFIDPGTNTFASNYYDTAKAANASVGLASGQIEAVSDAALKTQATFVNWNFVVVWNVDASGYPALQIGRPPGMFYVSPSGNDSNPGTQAAPWRSLTFAGNEAIAGDTIYLRDGIHDSRLVVVNSGNSTDGPITFRNFPGETPIIDGTLVTHPTGTTFGLVEGRHVSYITVAGLEIKGTVLSSATTVPTGIYFSGRGSNISIESNNIYGVTNNDANGNAHGILISGDDPIPMTTINIGGNQVHNLVLGFSESVVVNGNVDGFWIAGNSIYDNNNIAIDVIGHEGTCSGCGENDRARNGNIYSNTIYGITAASNPAYGGSLGAVGVYVDGGKDIIIDGNLIYNSDYGIELASEKTGGTFFADRVLVRNNIVGLNNLAGLTMGGYTSTRGGCRECYIYNNTFFNNNTANDGAGEIYIQHNNQNVSVGNNIMYAGAENIMVYMSGGSNTAISFDYNLYHTASGTKSWRFNGTNYSSLAAFQAGTGLEAHANQGDPLFINPGSANFTPGAGSPAIDTGFTFASEENGLRDYEGNVRSWGAGTDRGAVEAGAPYYTP</sequence>
<dbReference type="InterPro" id="IPR012334">
    <property type="entry name" value="Pectin_lyas_fold"/>
</dbReference>
<evidence type="ECO:0000256" key="3">
    <source>
        <dbReference type="ARBA" id="ARBA00022729"/>
    </source>
</evidence>
<dbReference type="Proteomes" id="UP001324634">
    <property type="component" value="Chromosome"/>
</dbReference>
<dbReference type="PANTHER" id="PTHR40088">
    <property type="entry name" value="PECTATE LYASE (EUROFUNG)"/>
    <property type="match status" value="1"/>
</dbReference>
<dbReference type="InterPro" id="IPR006626">
    <property type="entry name" value="PbH1"/>
</dbReference>
<keyword evidence="7" id="KW-1185">Reference proteome</keyword>